<organism evidence="2 3">
    <name type="scientific">Reticulibacter mediterranei</name>
    <dbReference type="NCBI Taxonomy" id="2778369"/>
    <lineage>
        <taxon>Bacteria</taxon>
        <taxon>Bacillati</taxon>
        <taxon>Chloroflexota</taxon>
        <taxon>Ktedonobacteria</taxon>
        <taxon>Ktedonobacterales</taxon>
        <taxon>Reticulibacteraceae</taxon>
        <taxon>Reticulibacter</taxon>
    </lineage>
</organism>
<evidence type="ECO:0000313" key="3">
    <source>
        <dbReference type="Proteomes" id="UP000597444"/>
    </source>
</evidence>
<dbReference type="EMBL" id="BNJK01000002">
    <property type="protein sequence ID" value="GHO99103.1"/>
    <property type="molecule type" value="Genomic_DNA"/>
</dbReference>
<reference evidence="2" key="1">
    <citation type="submission" date="2020-10" db="EMBL/GenBank/DDBJ databases">
        <title>Taxonomic study of unclassified bacteria belonging to the class Ktedonobacteria.</title>
        <authorList>
            <person name="Yabe S."/>
            <person name="Wang C.M."/>
            <person name="Zheng Y."/>
            <person name="Sakai Y."/>
            <person name="Cavaletti L."/>
            <person name="Monciardini P."/>
            <person name="Donadio S."/>
        </authorList>
    </citation>
    <scope>NUCLEOTIDE SEQUENCE</scope>
    <source>
        <strain evidence="2">ID150040</strain>
    </source>
</reference>
<evidence type="ECO:0000256" key="1">
    <source>
        <dbReference type="SAM" id="MobiDB-lite"/>
    </source>
</evidence>
<dbReference type="AlphaFoldDB" id="A0A8J3IV53"/>
<feature type="region of interest" description="Disordered" evidence="1">
    <location>
        <begin position="1"/>
        <end position="36"/>
    </location>
</feature>
<keyword evidence="3" id="KW-1185">Reference proteome</keyword>
<name>A0A8J3IV53_9CHLR</name>
<protein>
    <submittedName>
        <fullName evidence="2">Uncharacterized protein</fullName>
    </submittedName>
</protein>
<sequence length="66" mass="7493">MSADEIIRTWKAEDDTWDTQAPENPAGKQRHYEKEEEYTEDEASTLLSSSLKCLVVSKPGERSGTF</sequence>
<feature type="compositionally biased region" description="Basic and acidic residues" evidence="1">
    <location>
        <begin position="1"/>
        <end position="14"/>
    </location>
</feature>
<dbReference type="RefSeq" id="WP_220209764.1">
    <property type="nucleotide sequence ID" value="NZ_BNJK01000002.1"/>
</dbReference>
<gene>
    <name evidence="2" type="ORF">KSF_091510</name>
</gene>
<comment type="caution">
    <text evidence="2">The sequence shown here is derived from an EMBL/GenBank/DDBJ whole genome shotgun (WGS) entry which is preliminary data.</text>
</comment>
<accession>A0A8J3IV53</accession>
<proteinExistence type="predicted"/>
<dbReference type="Proteomes" id="UP000597444">
    <property type="component" value="Unassembled WGS sequence"/>
</dbReference>
<evidence type="ECO:0000313" key="2">
    <source>
        <dbReference type="EMBL" id="GHO99103.1"/>
    </source>
</evidence>